<evidence type="ECO:0000256" key="3">
    <source>
        <dbReference type="ARBA" id="ARBA00022737"/>
    </source>
</evidence>
<evidence type="ECO:0000256" key="4">
    <source>
        <dbReference type="ARBA" id="ARBA00023242"/>
    </source>
</evidence>
<evidence type="ECO:0000256" key="5">
    <source>
        <dbReference type="ARBA" id="ARBA00040876"/>
    </source>
</evidence>
<dbReference type="Proteomes" id="UP001307889">
    <property type="component" value="Chromosome 10"/>
</dbReference>
<dbReference type="PANTHER" id="PTHR45903:SF1">
    <property type="entry name" value="GLUTAMATE-RICH WD REPEAT-CONTAINING PROTEIN 1"/>
    <property type="match status" value="1"/>
</dbReference>
<name>A0ABN7B3F2_9HEMI</name>
<proteinExistence type="predicted"/>
<evidence type="ECO:0000256" key="1">
    <source>
        <dbReference type="ARBA" id="ARBA00004123"/>
    </source>
</evidence>
<evidence type="ECO:0000256" key="7">
    <source>
        <dbReference type="SAM" id="MobiDB-lite"/>
    </source>
</evidence>
<evidence type="ECO:0000313" key="9">
    <source>
        <dbReference type="EMBL" id="BES98934.1"/>
    </source>
</evidence>
<evidence type="ECO:0000259" key="8">
    <source>
        <dbReference type="Pfam" id="PF12265"/>
    </source>
</evidence>
<dbReference type="SUPFAM" id="SSF50978">
    <property type="entry name" value="WD40 repeat-like"/>
    <property type="match status" value="1"/>
</dbReference>
<gene>
    <name evidence="9" type="ORF">NTJ_11752</name>
</gene>
<dbReference type="PRINTS" id="PR00320">
    <property type="entry name" value="GPROTEINBRPT"/>
</dbReference>
<evidence type="ECO:0000256" key="2">
    <source>
        <dbReference type="ARBA" id="ARBA00022574"/>
    </source>
</evidence>
<evidence type="ECO:0000313" key="10">
    <source>
        <dbReference type="Proteomes" id="UP001307889"/>
    </source>
</evidence>
<dbReference type="PROSITE" id="PS00678">
    <property type="entry name" value="WD_REPEATS_1"/>
    <property type="match status" value="1"/>
</dbReference>
<dbReference type="InterPro" id="IPR001680">
    <property type="entry name" value="WD40_rpt"/>
</dbReference>
<feature type="repeat" description="WD" evidence="6">
    <location>
        <begin position="361"/>
        <end position="395"/>
    </location>
</feature>
<feature type="repeat" description="WD" evidence="6">
    <location>
        <begin position="316"/>
        <end position="350"/>
    </location>
</feature>
<dbReference type="SMART" id="SM00320">
    <property type="entry name" value="WD40"/>
    <property type="match status" value="4"/>
</dbReference>
<dbReference type="PANTHER" id="PTHR45903">
    <property type="entry name" value="GLUTAMATE-RICH WD REPEAT-CONTAINING PROTEIN 1"/>
    <property type="match status" value="1"/>
</dbReference>
<feature type="region of interest" description="Disordered" evidence="7">
    <location>
        <begin position="1"/>
        <end position="47"/>
    </location>
</feature>
<reference evidence="9 10" key="1">
    <citation type="submission" date="2023-09" db="EMBL/GenBank/DDBJ databases">
        <title>Nesidiocoris tenuis whole genome shotgun sequence.</title>
        <authorList>
            <person name="Shibata T."/>
            <person name="Shimoda M."/>
            <person name="Kobayashi T."/>
            <person name="Uehara T."/>
        </authorList>
    </citation>
    <scope>NUCLEOTIDE SEQUENCE [LARGE SCALE GENOMIC DNA]</scope>
    <source>
        <strain evidence="9 10">Japan</strain>
    </source>
</reference>
<feature type="domain" description="Histone-binding protein RBBP4-like N-terminal" evidence="8">
    <location>
        <begin position="47"/>
        <end position="114"/>
    </location>
</feature>
<feature type="compositionally biased region" description="Acidic residues" evidence="7">
    <location>
        <begin position="1"/>
        <end position="18"/>
    </location>
</feature>
<sequence>MASDEVENEDGMDVETEEAGPSSNRRKRDPSEKRRVYLPGAAPLADDEELVHDPSAYVMLHEAQTGAPCLSFDIVPDGDGNNRTGFPLSAYFVAGTQSERANGNSIIVMKASQLRKTLKNEDDDDSSSESESDDDDDEEGNETHDKNPVMEFELIKHHGCVNRIRATVHNDKVLAGVWSEMGKVTIVDISPQLQALADPTILDPAERKKKKKGVGEPIRPLYVFSGHRDEGYGIDWSNVSPGYLATGDCQKNLHIWTPSETGWSVGKPLLGHSQSVEDIQWSPNEATVLATCSVDKSLKIWDTREEPSSACKLTIENAHSSDVNVISWNKREPLVASGGDEGTIKIWDLRQFKSGSEVAILKHHSDSITSVEWCPQESSVFASSGADHQIALWDLAVERDESEPVEAELKNLPPQLLFIHQGQIDIKELHWHPQIPGMVISTANSGFNFFKTISV</sequence>
<evidence type="ECO:0000256" key="6">
    <source>
        <dbReference type="PROSITE-ProRule" id="PRU00221"/>
    </source>
</evidence>
<dbReference type="InterPro" id="IPR020472">
    <property type="entry name" value="WD40_PAC1"/>
</dbReference>
<keyword evidence="10" id="KW-1185">Reference proteome</keyword>
<dbReference type="InterPro" id="IPR019775">
    <property type="entry name" value="WD40_repeat_CS"/>
</dbReference>
<protein>
    <recommendedName>
        <fullName evidence="5">Glutamate-rich WD repeat-containing protein 1</fullName>
    </recommendedName>
</protein>
<feature type="repeat" description="WD" evidence="6">
    <location>
        <begin position="269"/>
        <end position="304"/>
    </location>
</feature>
<dbReference type="EMBL" id="AP028918">
    <property type="protein sequence ID" value="BES98934.1"/>
    <property type="molecule type" value="Genomic_DNA"/>
</dbReference>
<dbReference type="PROSITE" id="PS50294">
    <property type="entry name" value="WD_REPEATS_REGION"/>
    <property type="match status" value="3"/>
</dbReference>
<dbReference type="Pfam" id="PF00400">
    <property type="entry name" value="WD40"/>
    <property type="match status" value="3"/>
</dbReference>
<dbReference type="PROSITE" id="PS50082">
    <property type="entry name" value="WD_REPEATS_2"/>
    <property type="match status" value="3"/>
</dbReference>
<dbReference type="Gene3D" id="2.130.10.10">
    <property type="entry name" value="YVTN repeat-like/Quinoprotein amine dehydrogenase"/>
    <property type="match status" value="1"/>
</dbReference>
<dbReference type="InterPro" id="IPR015943">
    <property type="entry name" value="WD40/YVTN_repeat-like_dom_sf"/>
</dbReference>
<keyword evidence="4" id="KW-0539">Nucleus</keyword>
<dbReference type="InterPro" id="IPR022052">
    <property type="entry name" value="Histone-bd_RBBP4-like_N"/>
</dbReference>
<keyword evidence="3" id="KW-0677">Repeat</keyword>
<dbReference type="InterPro" id="IPR051972">
    <property type="entry name" value="Glutamate-rich_WD_repeat"/>
</dbReference>
<dbReference type="InterPro" id="IPR036322">
    <property type="entry name" value="WD40_repeat_dom_sf"/>
</dbReference>
<organism evidence="9 10">
    <name type="scientific">Nesidiocoris tenuis</name>
    <dbReference type="NCBI Taxonomy" id="355587"/>
    <lineage>
        <taxon>Eukaryota</taxon>
        <taxon>Metazoa</taxon>
        <taxon>Ecdysozoa</taxon>
        <taxon>Arthropoda</taxon>
        <taxon>Hexapoda</taxon>
        <taxon>Insecta</taxon>
        <taxon>Pterygota</taxon>
        <taxon>Neoptera</taxon>
        <taxon>Paraneoptera</taxon>
        <taxon>Hemiptera</taxon>
        <taxon>Heteroptera</taxon>
        <taxon>Panheteroptera</taxon>
        <taxon>Cimicomorpha</taxon>
        <taxon>Miridae</taxon>
        <taxon>Dicyphina</taxon>
        <taxon>Nesidiocoris</taxon>
    </lineage>
</organism>
<feature type="compositionally biased region" description="Acidic residues" evidence="7">
    <location>
        <begin position="121"/>
        <end position="140"/>
    </location>
</feature>
<dbReference type="Pfam" id="PF12265">
    <property type="entry name" value="CAF1C_H4-bd"/>
    <property type="match status" value="1"/>
</dbReference>
<comment type="subcellular location">
    <subcellularLocation>
        <location evidence="1">Nucleus</location>
    </subcellularLocation>
</comment>
<accession>A0ABN7B3F2</accession>
<keyword evidence="2 6" id="KW-0853">WD repeat</keyword>
<feature type="region of interest" description="Disordered" evidence="7">
    <location>
        <begin position="117"/>
        <end position="149"/>
    </location>
</feature>